<proteinExistence type="predicted"/>
<dbReference type="AlphaFoldDB" id="A0A644ZZG0"/>
<dbReference type="EMBL" id="VSSQ01011120">
    <property type="protein sequence ID" value="MPM46046.1"/>
    <property type="molecule type" value="Genomic_DNA"/>
</dbReference>
<name>A0A644ZZG0_9ZZZZ</name>
<reference evidence="1" key="1">
    <citation type="submission" date="2019-08" db="EMBL/GenBank/DDBJ databases">
        <authorList>
            <person name="Kucharzyk K."/>
            <person name="Murdoch R.W."/>
            <person name="Higgins S."/>
            <person name="Loffler F."/>
        </authorList>
    </citation>
    <scope>NUCLEOTIDE SEQUENCE</scope>
</reference>
<protein>
    <submittedName>
        <fullName evidence="1">Uncharacterized protein</fullName>
    </submittedName>
</protein>
<gene>
    <name evidence="1" type="ORF">SDC9_92740</name>
</gene>
<organism evidence="1">
    <name type="scientific">bioreactor metagenome</name>
    <dbReference type="NCBI Taxonomy" id="1076179"/>
    <lineage>
        <taxon>unclassified sequences</taxon>
        <taxon>metagenomes</taxon>
        <taxon>ecological metagenomes</taxon>
    </lineage>
</organism>
<sequence>MQLVLGPRLGQVVVHARFGGNRGGGQRVVAGDHHRLDAHAAQLGKAFADAVFDDVLQLDHTKHARVVGHHQRRAAAARHLVNNLLHPGRKLPALHLHMLAHRVGRALAQCARAGGVLHVHTAHARLCGEGHEGGVQCAQFALAQTMLFLGQHHHAAAFRRFVGKRCHLRRIRQLRGRDTGRWQELAGLPIAQGDRAGLVEQQHVHVTRGLHGTA</sequence>
<comment type="caution">
    <text evidence="1">The sequence shown here is derived from an EMBL/GenBank/DDBJ whole genome shotgun (WGS) entry which is preliminary data.</text>
</comment>
<accession>A0A644ZZG0</accession>
<evidence type="ECO:0000313" key="1">
    <source>
        <dbReference type="EMBL" id="MPM46046.1"/>
    </source>
</evidence>